<protein>
    <recommendedName>
        <fullName evidence="3">RNA-binding protein</fullName>
    </recommendedName>
</protein>
<comment type="caution">
    <text evidence="1">The sequence shown here is derived from an EMBL/GenBank/DDBJ whole genome shotgun (WGS) entry which is preliminary data.</text>
</comment>
<dbReference type="Proteomes" id="UP001500575">
    <property type="component" value="Unassembled WGS sequence"/>
</dbReference>
<reference evidence="1 2" key="1">
    <citation type="journal article" date="2019" name="Int. J. Syst. Evol. Microbiol.">
        <title>The Global Catalogue of Microorganisms (GCM) 10K type strain sequencing project: providing services to taxonomists for standard genome sequencing and annotation.</title>
        <authorList>
            <consortium name="The Broad Institute Genomics Platform"/>
            <consortium name="The Broad Institute Genome Sequencing Center for Infectious Disease"/>
            <person name="Wu L."/>
            <person name="Ma J."/>
        </authorList>
    </citation>
    <scope>NUCLEOTIDE SEQUENCE [LARGE SCALE GENOMIC DNA]</scope>
    <source>
        <strain evidence="1 2">JCM 16021</strain>
    </source>
</reference>
<gene>
    <name evidence="1" type="ORF">GCM10009843_26280</name>
</gene>
<keyword evidence="2" id="KW-1185">Reference proteome</keyword>
<proteinExistence type="predicted"/>
<organism evidence="1 2">
    <name type="scientific">Nocardioides bigeumensis</name>
    <dbReference type="NCBI Taxonomy" id="433657"/>
    <lineage>
        <taxon>Bacteria</taxon>
        <taxon>Bacillati</taxon>
        <taxon>Actinomycetota</taxon>
        <taxon>Actinomycetes</taxon>
        <taxon>Propionibacteriales</taxon>
        <taxon>Nocardioidaceae</taxon>
        <taxon>Nocardioides</taxon>
    </lineage>
</organism>
<dbReference type="EMBL" id="BAAAQQ010000012">
    <property type="protein sequence ID" value="GAA2127149.1"/>
    <property type="molecule type" value="Genomic_DNA"/>
</dbReference>
<dbReference type="RefSeq" id="WP_344304213.1">
    <property type="nucleotide sequence ID" value="NZ_BAAAQQ010000012.1"/>
</dbReference>
<name>A0ABN2YHW9_9ACTN</name>
<evidence type="ECO:0000313" key="1">
    <source>
        <dbReference type="EMBL" id="GAA2127149.1"/>
    </source>
</evidence>
<accession>A0ABN2YHW9</accession>
<sequence length="338" mass="36590">MGLTHPRDLDAWRAWQARHEPWPRRLRRMWGGRLVRRPTPAPVLTLTPGAAGAPVLVVLDSRTPTSRMALLDPVRHLATSPAVLEVGGTGRVVEPGALGADPDLDSVRVVVALGSYLPAGAAGQAFARSRGLPFVVVQHGLLTPHMAPLPSAAHLLAWSDADAAFWSEGRPDVVTTTVGSQLLWQARRGPSRTAAPGAAPVFLGQLHAAELGRREITRASVSFCRRHGADYRPHPAERDKLSRLQHAWWQRRGIHVSHDDTPVSGIAAPVVSIFSTGVLEAAAHGLPAWTWFPDPPPWLSEFWHRYDLRHWGGPPTPAPAVPDLEPAAAVAAYLEELS</sequence>
<evidence type="ECO:0000313" key="2">
    <source>
        <dbReference type="Proteomes" id="UP001500575"/>
    </source>
</evidence>
<evidence type="ECO:0008006" key="3">
    <source>
        <dbReference type="Google" id="ProtNLM"/>
    </source>
</evidence>